<sequence>MNNNTDEPKRNRNQNISFFKNQKEPETEIIISGNTKKLYIISYYTLALFSTKVSNILMSIIIITSCSIRSGQLQNFIIESLIFLRNIRSNFLTARFITEKLRSQGKKLCPRIGKYWWMIENLLFMVIAKSILVTSQLGPVTLASIRLPLLVTNSSPLCLADFSISFKCWDLLNLPRFLLGSVILPSESDDILHITIMTHFKNSRADQNDPNGQFDPLRNFDFLVNGSKSRINLSPVDQNVPHMSPDQYIPIPYEHAKTV</sequence>
<proteinExistence type="predicted"/>
<comment type="caution">
    <text evidence="1">The sequence shown here is derived from an EMBL/GenBank/DDBJ whole genome shotgun (WGS) entry which is preliminary data.</text>
</comment>
<evidence type="ECO:0000313" key="2">
    <source>
        <dbReference type="Proteomes" id="UP000475862"/>
    </source>
</evidence>
<reference evidence="1 2" key="1">
    <citation type="submission" date="2019-08" db="EMBL/GenBank/DDBJ databases">
        <title>The genome of the soybean aphid Biotype 1, its phylome, world population structure and adaptation to the North American continent.</title>
        <authorList>
            <person name="Giordano R."/>
            <person name="Donthu R.K."/>
            <person name="Hernandez A.G."/>
            <person name="Wright C.L."/>
            <person name="Zimin A.V."/>
        </authorList>
    </citation>
    <scope>NUCLEOTIDE SEQUENCE [LARGE SCALE GENOMIC DNA]</scope>
    <source>
        <tissue evidence="1">Whole aphids</tissue>
    </source>
</reference>
<dbReference type="EMBL" id="VYZN01001120">
    <property type="protein sequence ID" value="KAE9522461.1"/>
    <property type="molecule type" value="Genomic_DNA"/>
</dbReference>
<evidence type="ECO:0000313" key="1">
    <source>
        <dbReference type="EMBL" id="KAE9522461.1"/>
    </source>
</evidence>
<name>A0A6G0SXP4_APHGL</name>
<accession>A0A6G0SXP4</accession>
<gene>
    <name evidence="1" type="ORF">AGLY_017122</name>
</gene>
<organism evidence="1 2">
    <name type="scientific">Aphis glycines</name>
    <name type="common">Soybean aphid</name>
    <dbReference type="NCBI Taxonomy" id="307491"/>
    <lineage>
        <taxon>Eukaryota</taxon>
        <taxon>Metazoa</taxon>
        <taxon>Ecdysozoa</taxon>
        <taxon>Arthropoda</taxon>
        <taxon>Hexapoda</taxon>
        <taxon>Insecta</taxon>
        <taxon>Pterygota</taxon>
        <taxon>Neoptera</taxon>
        <taxon>Paraneoptera</taxon>
        <taxon>Hemiptera</taxon>
        <taxon>Sternorrhyncha</taxon>
        <taxon>Aphidomorpha</taxon>
        <taxon>Aphidoidea</taxon>
        <taxon>Aphididae</taxon>
        <taxon>Aphidini</taxon>
        <taxon>Aphis</taxon>
        <taxon>Aphis</taxon>
    </lineage>
</organism>
<dbReference type="AlphaFoldDB" id="A0A6G0SXP4"/>
<protein>
    <submittedName>
        <fullName evidence="1">Uncharacterized protein</fullName>
    </submittedName>
</protein>
<keyword evidence="2" id="KW-1185">Reference proteome</keyword>
<dbReference type="Proteomes" id="UP000475862">
    <property type="component" value="Unassembled WGS sequence"/>
</dbReference>